<evidence type="ECO:0000256" key="1">
    <source>
        <dbReference type="SAM" id="MobiDB-lite"/>
    </source>
</evidence>
<feature type="compositionally biased region" description="Low complexity" evidence="1">
    <location>
        <begin position="329"/>
        <end position="344"/>
    </location>
</feature>
<feature type="region of interest" description="Disordered" evidence="1">
    <location>
        <begin position="50"/>
        <end position="85"/>
    </location>
</feature>
<dbReference type="Gene3D" id="3.30.1380.10">
    <property type="match status" value="1"/>
</dbReference>
<dbReference type="KEGG" id="acht:bsdcttw_48210"/>
<dbReference type="PANTHER" id="PTHR34385:SF1">
    <property type="entry name" value="PEPTIDOGLYCAN L-ALANYL-D-GLUTAMATE ENDOPEPTIDASE CWLK"/>
    <property type="match status" value="1"/>
</dbReference>
<proteinExistence type="predicted"/>
<accession>A0A7M3SB13</accession>
<dbReference type="GO" id="GO:0006508">
    <property type="term" value="P:proteolysis"/>
    <property type="evidence" value="ECO:0007669"/>
    <property type="project" value="InterPro"/>
</dbReference>
<dbReference type="AlphaFoldDB" id="A0A7M3SB13"/>
<feature type="compositionally biased region" description="Low complexity" evidence="1">
    <location>
        <begin position="352"/>
        <end position="400"/>
    </location>
</feature>
<dbReference type="InterPro" id="IPR009045">
    <property type="entry name" value="Zn_M74/Hedgehog-like"/>
</dbReference>
<dbReference type="InterPro" id="IPR000591">
    <property type="entry name" value="DEP_dom"/>
</dbReference>
<protein>
    <recommendedName>
        <fullName evidence="2">DEP domain-containing protein</fullName>
    </recommendedName>
</protein>
<name>A0A7M3SB13_9FIRM</name>
<dbReference type="PANTHER" id="PTHR34385">
    <property type="entry name" value="D-ALANYL-D-ALANINE CARBOXYPEPTIDASE"/>
    <property type="match status" value="1"/>
</dbReference>
<gene>
    <name evidence="3" type="ORF">bsdcttw_48210</name>
</gene>
<dbReference type="GO" id="GO:0035556">
    <property type="term" value="P:intracellular signal transduction"/>
    <property type="evidence" value="ECO:0007669"/>
    <property type="project" value="InterPro"/>
</dbReference>
<dbReference type="Pfam" id="PF02557">
    <property type="entry name" value="VanY"/>
    <property type="match status" value="1"/>
</dbReference>
<dbReference type="EMBL" id="AP023368">
    <property type="protein sequence ID" value="BCK01781.1"/>
    <property type="molecule type" value="Genomic_DNA"/>
</dbReference>
<evidence type="ECO:0000313" key="4">
    <source>
        <dbReference type="Proteomes" id="UP000515703"/>
    </source>
</evidence>
<feature type="domain" description="DEP" evidence="2">
    <location>
        <begin position="201"/>
        <end position="287"/>
    </location>
</feature>
<evidence type="ECO:0000259" key="2">
    <source>
        <dbReference type="PROSITE" id="PS50186"/>
    </source>
</evidence>
<dbReference type="RefSeq" id="WP_185257312.1">
    <property type="nucleotide sequence ID" value="NZ_AP023368.1"/>
</dbReference>
<dbReference type="SUPFAM" id="SSF55166">
    <property type="entry name" value="Hedgehog/DD-peptidase"/>
    <property type="match status" value="1"/>
</dbReference>
<dbReference type="InterPro" id="IPR058193">
    <property type="entry name" value="VanY/YodJ_core_dom"/>
</dbReference>
<keyword evidence="4" id="KW-1185">Reference proteome</keyword>
<reference evidence="3 4" key="1">
    <citation type="submission" date="2020-08" db="EMBL/GenBank/DDBJ databases">
        <title>Draft genome sequencing of an Anaerocolumna strain isolated from anoxic soil subjected to BSD treatment.</title>
        <authorList>
            <person name="Uek A."/>
            <person name="Tonouchi A."/>
        </authorList>
    </citation>
    <scope>NUCLEOTIDE SEQUENCE [LARGE SCALE GENOMIC DNA]</scope>
    <source>
        <strain evidence="3 4">CTTW</strain>
    </source>
</reference>
<dbReference type="InterPro" id="IPR003709">
    <property type="entry name" value="VanY-like_core_dom"/>
</dbReference>
<dbReference type="PROSITE" id="PS50186">
    <property type="entry name" value="DEP"/>
    <property type="match status" value="1"/>
</dbReference>
<dbReference type="CDD" id="cd14852">
    <property type="entry name" value="LD-carboxypeptidase"/>
    <property type="match status" value="1"/>
</dbReference>
<feature type="region of interest" description="Disordered" evidence="1">
    <location>
        <begin position="303"/>
        <end position="400"/>
    </location>
</feature>
<dbReference type="Proteomes" id="UP000515703">
    <property type="component" value="Chromosome"/>
</dbReference>
<dbReference type="GO" id="GO:0008233">
    <property type="term" value="F:peptidase activity"/>
    <property type="evidence" value="ECO:0007669"/>
    <property type="project" value="InterPro"/>
</dbReference>
<sequence>MLNNRKKTRRMKRRMRRFLLVGLPVILIGSMGYFSLKRLSSASESAASGHFYNNSSYKDNDSEYDKDDDSSVKGDTPVSNPTKEAEITGNDNVELDTTPDSLTVLVNKELRLPSDYVPADLMVPDVNFSISYYDEKKLMRKPAAEALKELFEAAERDNLSLCGVSAYRSYKRQYEIFTNNVKTQGMGHTLQYSAVPGYSEHQTGLAIDISTKSVNYHIDESFASTDEYQWLIENAHLYGFIIRYPEDKTSITGYSFEPWHIRYVGKALAKYLYENNMCLEEYYKFTPSEDYSESINYDNLEEYGINPDDVKVPTKAPVKTPTPTPTETPTPSEEPSATPTPSVKPTKKPDKVTPTVTATPTQEVTETPEITPTEEVTPSPTDATNAPADGDAGGADTQTP</sequence>
<dbReference type="InterPro" id="IPR052179">
    <property type="entry name" value="DD-CPase-like"/>
</dbReference>
<reference evidence="3 4" key="2">
    <citation type="submission" date="2020-08" db="EMBL/GenBank/DDBJ databases">
        <authorList>
            <person name="Ueki A."/>
            <person name="Tonouchi A."/>
        </authorList>
    </citation>
    <scope>NUCLEOTIDE SEQUENCE [LARGE SCALE GENOMIC DNA]</scope>
    <source>
        <strain evidence="3 4">CTTW</strain>
    </source>
</reference>
<organism evidence="3 4">
    <name type="scientific">Anaerocolumna chitinilytica</name>
    <dbReference type="NCBI Taxonomy" id="1727145"/>
    <lineage>
        <taxon>Bacteria</taxon>
        <taxon>Bacillati</taxon>
        <taxon>Bacillota</taxon>
        <taxon>Clostridia</taxon>
        <taxon>Lachnospirales</taxon>
        <taxon>Lachnospiraceae</taxon>
        <taxon>Anaerocolumna</taxon>
    </lineage>
</organism>
<evidence type="ECO:0000313" key="3">
    <source>
        <dbReference type="EMBL" id="BCK01781.1"/>
    </source>
</evidence>